<proteinExistence type="predicted"/>
<evidence type="ECO:0000313" key="3">
    <source>
        <dbReference type="WBParaSite" id="HCON_00119820-00001"/>
    </source>
</evidence>
<feature type="domain" description="Helix-turn-helix" evidence="1">
    <location>
        <begin position="11"/>
        <end position="64"/>
    </location>
</feature>
<dbReference type="Proteomes" id="UP000025227">
    <property type="component" value="Unplaced"/>
</dbReference>
<evidence type="ECO:0000313" key="2">
    <source>
        <dbReference type="Proteomes" id="UP000025227"/>
    </source>
</evidence>
<evidence type="ECO:0000259" key="1">
    <source>
        <dbReference type="Pfam" id="PF26215"/>
    </source>
</evidence>
<accession>A0A7I4YPF0</accession>
<reference evidence="3" key="1">
    <citation type="submission" date="2020-12" db="UniProtKB">
        <authorList>
            <consortium name="WormBaseParasite"/>
        </authorList>
    </citation>
    <scope>IDENTIFICATION</scope>
    <source>
        <strain evidence="3">MHco3</strain>
    </source>
</reference>
<sequence>MVSERQAMAMILLHSKSAHPETVKRAVVRNMYQTATGGCTGEMEREESRKLASGIANLNGYGTKQRKSGSKGYPLRNHETMVHLRLPCILDEVSAEVRQCIARADLANDVVLIIVPADNIKRLFIRNTLYDRACSTDALFVCLEGVEIAHSEGRYINFSVQPVTEYTLVRREGCWTYALKNTSR</sequence>
<dbReference type="Pfam" id="PF26215">
    <property type="entry name" value="HTH_animal"/>
    <property type="match status" value="1"/>
</dbReference>
<dbReference type="AlphaFoldDB" id="A0A7I4YPF0"/>
<dbReference type="WBParaSite" id="HCON_00119820-00001">
    <property type="protein sequence ID" value="HCON_00119820-00001"/>
    <property type="gene ID" value="HCON_00119820"/>
</dbReference>
<organism evidence="2 3">
    <name type="scientific">Haemonchus contortus</name>
    <name type="common">Barber pole worm</name>
    <dbReference type="NCBI Taxonomy" id="6289"/>
    <lineage>
        <taxon>Eukaryota</taxon>
        <taxon>Metazoa</taxon>
        <taxon>Ecdysozoa</taxon>
        <taxon>Nematoda</taxon>
        <taxon>Chromadorea</taxon>
        <taxon>Rhabditida</taxon>
        <taxon>Rhabditina</taxon>
        <taxon>Rhabditomorpha</taxon>
        <taxon>Strongyloidea</taxon>
        <taxon>Trichostrongylidae</taxon>
        <taxon>Haemonchus</taxon>
    </lineage>
</organism>
<keyword evidence="2" id="KW-1185">Reference proteome</keyword>
<dbReference type="InterPro" id="IPR058912">
    <property type="entry name" value="HTH_animal"/>
</dbReference>
<name>A0A7I4YPF0_HAECO</name>
<protein>
    <submittedName>
        <fullName evidence="3">Kinesin motor domain-containing protein</fullName>
    </submittedName>
</protein>